<dbReference type="Gene3D" id="3.90.420.10">
    <property type="entry name" value="Oxidoreductase, molybdopterin-binding domain"/>
    <property type="match status" value="1"/>
</dbReference>
<protein>
    <submittedName>
        <fullName evidence="2">Molybdopterin-dependent oxidoreductase</fullName>
    </submittedName>
</protein>
<evidence type="ECO:0000313" key="2">
    <source>
        <dbReference type="EMBL" id="QIQ03687.1"/>
    </source>
</evidence>
<accession>A0A6G9H0N4</accession>
<dbReference type="AlphaFoldDB" id="A0A6G9H0N4"/>
<dbReference type="InterPro" id="IPR036374">
    <property type="entry name" value="OxRdtase_Mopterin-bd_sf"/>
</dbReference>
<keyword evidence="3" id="KW-1185">Reference proteome</keyword>
<sequence>MSRVSTQHRTPLPAAAPFLLRGEVARPVSLTVTDLRERWAAHRADVVFHCTTDGPRHHTFEGALLRDVIADASPDFDARRRKDRTRYLLAVTGGDGHHTVLSWAEVDADFGDIPILLATSMDGRDLDAEGSQLVVPSDHCGARYVSAITSVWLGAYAGPPLPPVPAADLPVPPR</sequence>
<dbReference type="InterPro" id="IPR000572">
    <property type="entry name" value="OxRdtase_Mopterin-bd_dom"/>
</dbReference>
<dbReference type="EMBL" id="CP050177">
    <property type="protein sequence ID" value="QIQ03687.1"/>
    <property type="molecule type" value="Genomic_DNA"/>
</dbReference>
<reference evidence="2 3" key="1">
    <citation type="submission" date="2020-03" db="EMBL/GenBank/DDBJ databases">
        <title>A novel species.</title>
        <authorList>
            <person name="Gao J."/>
        </authorList>
    </citation>
    <scope>NUCLEOTIDE SEQUENCE [LARGE SCALE GENOMIC DNA]</scope>
    <source>
        <strain evidence="2 3">QMT-12</strain>
    </source>
</reference>
<feature type="domain" description="Oxidoreductase molybdopterin-binding" evidence="1">
    <location>
        <begin position="20"/>
        <end position="129"/>
    </location>
</feature>
<dbReference type="Pfam" id="PF00174">
    <property type="entry name" value="Oxidored_molyb"/>
    <property type="match status" value="1"/>
</dbReference>
<name>A0A6G9H0N4_9ACTN</name>
<dbReference type="KEGG" id="slia:HA039_16360"/>
<dbReference type="RefSeq" id="WP_167030052.1">
    <property type="nucleotide sequence ID" value="NZ_CP050177.1"/>
</dbReference>
<organism evidence="2 3">
    <name type="scientific">Streptomyces liangshanensis</name>
    <dbReference type="NCBI Taxonomy" id="2717324"/>
    <lineage>
        <taxon>Bacteria</taxon>
        <taxon>Bacillati</taxon>
        <taxon>Actinomycetota</taxon>
        <taxon>Actinomycetes</taxon>
        <taxon>Kitasatosporales</taxon>
        <taxon>Streptomycetaceae</taxon>
        <taxon>Streptomyces</taxon>
    </lineage>
</organism>
<dbReference type="SUPFAM" id="SSF56524">
    <property type="entry name" value="Oxidoreductase molybdopterin-binding domain"/>
    <property type="match status" value="1"/>
</dbReference>
<dbReference type="Proteomes" id="UP000501179">
    <property type="component" value="Chromosome"/>
</dbReference>
<evidence type="ECO:0000313" key="3">
    <source>
        <dbReference type="Proteomes" id="UP000501179"/>
    </source>
</evidence>
<proteinExistence type="predicted"/>
<gene>
    <name evidence="2" type="ORF">HA039_16360</name>
</gene>
<evidence type="ECO:0000259" key="1">
    <source>
        <dbReference type="Pfam" id="PF00174"/>
    </source>
</evidence>